<keyword evidence="2" id="KW-0812">Transmembrane</keyword>
<evidence type="ECO:0000313" key="3">
    <source>
        <dbReference type="EMBL" id="THG29659.1"/>
    </source>
</evidence>
<gene>
    <name evidence="3" type="ORF">E6C64_13395</name>
</gene>
<dbReference type="EMBL" id="SSSM01000005">
    <property type="protein sequence ID" value="THG29659.1"/>
    <property type="molecule type" value="Genomic_DNA"/>
</dbReference>
<keyword evidence="4" id="KW-1185">Reference proteome</keyword>
<proteinExistence type="predicted"/>
<sequence>MSPARPIDPEDVDSTSARASTGRSRQGSDEPVADTDAQFETAAPVSASRAVGVDPTPTIIESHGDPVIVDSTAPGAVLVEPAGDVDGPAHRRSGPADTSPVSEDAPVAPRPTLVQPVVPLTETAPVSASAHIAEPTRTHDDEPTPAVEAVPGQTPPPDANVVTAPTAPAADADATPTQVAPVTPPAPVAPQTVYVQQPAAPKKRGNRGFGVLMSVLGTIVFALVWAGVAALIIAVSAPDRFSESMSTFVVSAAFLTPIAVFLVAMLLLALLVNRGGWPWYIIGGFVVGLLVYGGYLLGGIITVSQRITQDEVQGFVTSIAITPFAIAAGVVAREVALWTGLAISARGKRVKSRNVEARSTFEREQAERTSV</sequence>
<dbReference type="Proteomes" id="UP000309133">
    <property type="component" value="Unassembled WGS sequence"/>
</dbReference>
<feature type="region of interest" description="Disordered" evidence="1">
    <location>
        <begin position="132"/>
        <end position="160"/>
    </location>
</feature>
<accession>A0A4S4FH82</accession>
<dbReference type="RefSeq" id="WP_136427988.1">
    <property type="nucleotide sequence ID" value="NZ_SSSM01000005.1"/>
</dbReference>
<feature type="transmembrane region" description="Helical" evidence="2">
    <location>
        <begin position="248"/>
        <end position="272"/>
    </location>
</feature>
<dbReference type="OrthoDB" id="5109074at2"/>
<feature type="transmembrane region" description="Helical" evidence="2">
    <location>
        <begin position="279"/>
        <end position="303"/>
    </location>
</feature>
<comment type="caution">
    <text evidence="3">The sequence shown here is derived from an EMBL/GenBank/DDBJ whole genome shotgun (WGS) entry which is preliminary data.</text>
</comment>
<keyword evidence="2" id="KW-0472">Membrane</keyword>
<organism evidence="3 4">
    <name type="scientific">Naasia lichenicola</name>
    <dbReference type="NCBI Taxonomy" id="2565933"/>
    <lineage>
        <taxon>Bacteria</taxon>
        <taxon>Bacillati</taxon>
        <taxon>Actinomycetota</taxon>
        <taxon>Actinomycetes</taxon>
        <taxon>Micrococcales</taxon>
        <taxon>Microbacteriaceae</taxon>
        <taxon>Naasia</taxon>
    </lineage>
</organism>
<feature type="compositionally biased region" description="Low complexity" evidence="1">
    <location>
        <begin position="14"/>
        <end position="25"/>
    </location>
</feature>
<evidence type="ECO:0000313" key="4">
    <source>
        <dbReference type="Proteomes" id="UP000309133"/>
    </source>
</evidence>
<dbReference type="AlphaFoldDB" id="A0A4S4FH82"/>
<feature type="transmembrane region" description="Helical" evidence="2">
    <location>
        <begin position="315"/>
        <end position="343"/>
    </location>
</feature>
<evidence type="ECO:0000256" key="2">
    <source>
        <dbReference type="SAM" id="Phobius"/>
    </source>
</evidence>
<feature type="region of interest" description="Disordered" evidence="1">
    <location>
        <begin position="1"/>
        <end position="113"/>
    </location>
</feature>
<keyword evidence="2" id="KW-1133">Transmembrane helix</keyword>
<name>A0A4S4FH82_9MICO</name>
<feature type="transmembrane region" description="Helical" evidence="2">
    <location>
        <begin position="211"/>
        <end position="236"/>
    </location>
</feature>
<reference evidence="3 4" key="1">
    <citation type="submission" date="2019-04" db="EMBL/GenBank/DDBJ databases">
        <authorList>
            <person name="Jiang L."/>
        </authorList>
    </citation>
    <scope>NUCLEOTIDE SEQUENCE [LARGE SCALE GENOMIC DNA]</scope>
    <source>
        <strain evidence="3 4">YIM 131853</strain>
    </source>
</reference>
<evidence type="ECO:0000256" key="1">
    <source>
        <dbReference type="SAM" id="MobiDB-lite"/>
    </source>
</evidence>
<protein>
    <submittedName>
        <fullName evidence="3">Uncharacterized protein</fullName>
    </submittedName>
</protein>